<gene>
    <name evidence="1" type="ORF">N8M53_02930</name>
</gene>
<dbReference type="RefSeq" id="WP_269579427.1">
    <property type="nucleotide sequence ID" value="NZ_CP114588.1"/>
</dbReference>
<evidence type="ECO:0000313" key="1">
    <source>
        <dbReference type="EMBL" id="WBA09190.1"/>
    </source>
</evidence>
<evidence type="ECO:0000313" key="2">
    <source>
        <dbReference type="Proteomes" id="UP001164748"/>
    </source>
</evidence>
<protein>
    <submittedName>
        <fullName evidence="1">Uncharacterized protein</fullName>
    </submittedName>
</protein>
<dbReference type="AlphaFoldDB" id="A0AA47KLK3"/>
<organism evidence="1 2">
    <name type="scientific">Salinivibrio kushneri</name>
    <dbReference type="NCBI Taxonomy" id="1908198"/>
    <lineage>
        <taxon>Bacteria</taxon>
        <taxon>Pseudomonadati</taxon>
        <taxon>Pseudomonadota</taxon>
        <taxon>Gammaproteobacteria</taxon>
        <taxon>Vibrionales</taxon>
        <taxon>Vibrionaceae</taxon>
        <taxon>Salinivibrio</taxon>
    </lineage>
</organism>
<proteinExistence type="predicted"/>
<reference evidence="1" key="1">
    <citation type="submission" date="2022-09" db="EMBL/GenBank/DDBJ databases">
        <authorList>
            <person name="Li Z.-J."/>
        </authorList>
    </citation>
    <scope>NUCLEOTIDE SEQUENCE</scope>
    <source>
        <strain evidence="1">TGB11</strain>
    </source>
</reference>
<name>A0AA47KLK3_9GAMM</name>
<dbReference type="EMBL" id="CP114588">
    <property type="protein sequence ID" value="WBA09190.1"/>
    <property type="molecule type" value="Genomic_DNA"/>
</dbReference>
<sequence>MDLKVGRSTLLDSDAVEYQWIRMMASEGCTRQVINTSIQRCLGGDAETADLLRKVATKQCSVNELLTTLESQHY</sequence>
<accession>A0AA47KLK3</accession>
<dbReference type="Proteomes" id="UP001164748">
    <property type="component" value="Chromosome"/>
</dbReference>